<evidence type="ECO:0000259" key="7">
    <source>
        <dbReference type="PROSITE" id="PS50850"/>
    </source>
</evidence>
<dbReference type="GO" id="GO:0005886">
    <property type="term" value="C:plasma membrane"/>
    <property type="evidence" value="ECO:0007669"/>
    <property type="project" value="UniProtKB-SubCell"/>
</dbReference>
<evidence type="ECO:0000256" key="6">
    <source>
        <dbReference type="SAM" id="Phobius"/>
    </source>
</evidence>
<protein>
    <submittedName>
        <fullName evidence="8">MFS transporter</fullName>
    </submittedName>
</protein>
<dbReference type="InterPro" id="IPR050189">
    <property type="entry name" value="MFS_Efflux_Transporters"/>
</dbReference>
<dbReference type="KEGG" id="xyl:ET495_04475"/>
<gene>
    <name evidence="8" type="ORF">ET495_04475</name>
</gene>
<keyword evidence="2" id="KW-1003">Cell membrane</keyword>
<keyword evidence="5 6" id="KW-0472">Membrane</keyword>
<dbReference type="Pfam" id="PF07690">
    <property type="entry name" value="MFS_1"/>
    <property type="match status" value="1"/>
</dbReference>
<evidence type="ECO:0000256" key="3">
    <source>
        <dbReference type="ARBA" id="ARBA00022692"/>
    </source>
</evidence>
<feature type="transmembrane region" description="Helical" evidence="6">
    <location>
        <begin position="12"/>
        <end position="29"/>
    </location>
</feature>
<keyword evidence="4 6" id="KW-1133">Transmembrane helix</keyword>
<dbReference type="CDD" id="cd06174">
    <property type="entry name" value="MFS"/>
    <property type="match status" value="1"/>
</dbReference>
<evidence type="ECO:0000313" key="8">
    <source>
        <dbReference type="EMBL" id="QAY62633.1"/>
    </source>
</evidence>
<dbReference type="OrthoDB" id="4332123at2"/>
<dbReference type="SUPFAM" id="SSF103473">
    <property type="entry name" value="MFS general substrate transporter"/>
    <property type="match status" value="1"/>
</dbReference>
<feature type="transmembrane region" description="Helical" evidence="6">
    <location>
        <begin position="139"/>
        <end position="161"/>
    </location>
</feature>
<comment type="subcellular location">
    <subcellularLocation>
        <location evidence="1">Cell membrane</location>
        <topology evidence="1">Multi-pass membrane protein</topology>
    </subcellularLocation>
</comment>
<dbReference type="EMBL" id="CP035495">
    <property type="protein sequence ID" value="QAY62633.1"/>
    <property type="molecule type" value="Genomic_DNA"/>
</dbReference>
<feature type="transmembrane region" description="Helical" evidence="6">
    <location>
        <begin position="384"/>
        <end position="402"/>
    </location>
</feature>
<feature type="transmembrane region" description="Helical" evidence="6">
    <location>
        <begin position="348"/>
        <end position="368"/>
    </location>
</feature>
<feature type="transmembrane region" description="Helical" evidence="6">
    <location>
        <begin position="49"/>
        <end position="70"/>
    </location>
</feature>
<reference evidence="8 9" key="1">
    <citation type="submission" date="2019-01" db="EMBL/GenBank/DDBJ databases">
        <title>Genome sequencing of strain 2JSPR-7.</title>
        <authorList>
            <person name="Heo J."/>
            <person name="Kim S.-J."/>
            <person name="Kim J.-S."/>
            <person name="Hong S.-B."/>
            <person name="Kwon S.-W."/>
        </authorList>
    </citation>
    <scope>NUCLEOTIDE SEQUENCE [LARGE SCALE GENOMIC DNA]</scope>
    <source>
        <strain evidence="8 9">2JSPR-7</strain>
    </source>
</reference>
<keyword evidence="9" id="KW-1185">Reference proteome</keyword>
<evidence type="ECO:0000256" key="1">
    <source>
        <dbReference type="ARBA" id="ARBA00004651"/>
    </source>
</evidence>
<dbReference type="PANTHER" id="PTHR43124">
    <property type="entry name" value="PURINE EFFLUX PUMP PBUE"/>
    <property type="match status" value="1"/>
</dbReference>
<feature type="transmembrane region" description="Helical" evidence="6">
    <location>
        <begin position="310"/>
        <end position="336"/>
    </location>
</feature>
<organism evidence="8 9">
    <name type="scientific">Xylanimonas allomyrinae</name>
    <dbReference type="NCBI Taxonomy" id="2509459"/>
    <lineage>
        <taxon>Bacteria</taxon>
        <taxon>Bacillati</taxon>
        <taxon>Actinomycetota</taxon>
        <taxon>Actinomycetes</taxon>
        <taxon>Micrococcales</taxon>
        <taxon>Promicromonosporaceae</taxon>
        <taxon>Xylanimonas</taxon>
    </lineage>
</organism>
<evidence type="ECO:0000256" key="5">
    <source>
        <dbReference type="ARBA" id="ARBA00023136"/>
    </source>
</evidence>
<feature type="transmembrane region" description="Helical" evidence="6">
    <location>
        <begin position="250"/>
        <end position="272"/>
    </location>
</feature>
<evidence type="ECO:0000256" key="2">
    <source>
        <dbReference type="ARBA" id="ARBA00022475"/>
    </source>
</evidence>
<proteinExistence type="predicted"/>
<feature type="domain" description="Major facilitator superfamily (MFS) profile" evidence="7">
    <location>
        <begin position="15"/>
        <end position="408"/>
    </location>
</feature>
<name>A0A4P6ELP7_9MICO</name>
<dbReference type="PANTHER" id="PTHR43124:SF3">
    <property type="entry name" value="CHLORAMPHENICOL EFFLUX PUMP RV0191"/>
    <property type="match status" value="1"/>
</dbReference>
<feature type="transmembrane region" description="Helical" evidence="6">
    <location>
        <begin position="107"/>
        <end position="132"/>
    </location>
</feature>
<dbReference type="InterPro" id="IPR011701">
    <property type="entry name" value="MFS"/>
</dbReference>
<dbReference type="InterPro" id="IPR020846">
    <property type="entry name" value="MFS_dom"/>
</dbReference>
<feature type="transmembrane region" description="Helical" evidence="6">
    <location>
        <begin position="167"/>
        <end position="190"/>
    </location>
</feature>
<dbReference type="PROSITE" id="PS50850">
    <property type="entry name" value="MFS"/>
    <property type="match status" value="1"/>
</dbReference>
<dbReference type="GO" id="GO:0022857">
    <property type="term" value="F:transmembrane transporter activity"/>
    <property type="evidence" value="ECO:0007669"/>
    <property type="project" value="InterPro"/>
</dbReference>
<keyword evidence="3 6" id="KW-0812">Transmembrane</keyword>
<feature type="transmembrane region" description="Helical" evidence="6">
    <location>
        <begin position="284"/>
        <end position="304"/>
    </location>
</feature>
<dbReference type="Gene3D" id="1.20.1250.20">
    <property type="entry name" value="MFS general substrate transporter like domains"/>
    <property type="match status" value="2"/>
</dbReference>
<feature type="transmembrane region" description="Helical" evidence="6">
    <location>
        <begin position="82"/>
        <end position="101"/>
    </location>
</feature>
<evidence type="ECO:0000313" key="9">
    <source>
        <dbReference type="Proteomes" id="UP000291758"/>
    </source>
</evidence>
<dbReference type="AlphaFoldDB" id="A0A4P6ELP7"/>
<sequence length="423" mass="43140">MGPVPRPRTSATPWLVWAAGLAVYVLAVAHRSSFGVAGLAAADRFGAQATVLSLFVVVQVATYAALQIPMGIALDRWGPRRLLTLGALTMAVGQAGMAVAPGVGVAIALRVLVGSGDAAVFISAVRLVWGWFDRRQVPLLTQVTGIVGQLGQVVSAIPFAFALRRAGWAPAFAALAVAGLLTAVVAAVGVRPGPHDEPPLRRGLAGLGATLTSAGTWLGFFAHLLGGVSVSVFVLMWGVPFLVRGQGLTAGQAGMLLTVSVGVSIVTGPVVGEVTARHPLRRTWVVLAVAATTAAGWALVLVPATPRPLWVLTVFVVLISVGGPASLIGLDLAAGFNPPARRGTAQGVANMGGFAGAVLVMLAVGVVLDRRAPDGVPTLTDYRVALAVVAVPLAVGVAGILLTRPRARASAGIVVPPLRTRRT</sequence>
<dbReference type="Proteomes" id="UP000291758">
    <property type="component" value="Chromosome"/>
</dbReference>
<dbReference type="InterPro" id="IPR036259">
    <property type="entry name" value="MFS_trans_sf"/>
</dbReference>
<accession>A0A4P6ELP7</accession>
<feature type="transmembrane region" description="Helical" evidence="6">
    <location>
        <begin position="211"/>
        <end position="238"/>
    </location>
</feature>
<evidence type="ECO:0000256" key="4">
    <source>
        <dbReference type="ARBA" id="ARBA00022989"/>
    </source>
</evidence>